<dbReference type="InterPro" id="IPR027417">
    <property type="entry name" value="P-loop_NTPase"/>
</dbReference>
<organism evidence="6 7">
    <name type="scientific">Symbiobacterium terraclitae</name>
    <dbReference type="NCBI Taxonomy" id="557451"/>
    <lineage>
        <taxon>Bacteria</taxon>
        <taxon>Bacillati</taxon>
        <taxon>Bacillota</taxon>
        <taxon>Clostridia</taxon>
        <taxon>Eubacteriales</taxon>
        <taxon>Symbiobacteriaceae</taxon>
        <taxon>Symbiobacterium</taxon>
    </lineage>
</organism>
<feature type="domain" description="ABC transporter" evidence="5">
    <location>
        <begin position="6"/>
        <end position="228"/>
    </location>
</feature>
<evidence type="ECO:0000256" key="4">
    <source>
        <dbReference type="ARBA" id="ARBA00022840"/>
    </source>
</evidence>
<dbReference type="PROSITE" id="PS50893">
    <property type="entry name" value="ABC_TRANSPORTER_2"/>
    <property type="match status" value="1"/>
</dbReference>
<comment type="similarity">
    <text evidence="1">Belongs to the ABC transporter superfamily.</text>
</comment>
<evidence type="ECO:0000313" key="6">
    <source>
        <dbReference type="EMBL" id="MBP2018456.1"/>
    </source>
</evidence>
<dbReference type="PROSITE" id="PS00211">
    <property type="entry name" value="ABC_TRANSPORTER_1"/>
    <property type="match status" value="1"/>
</dbReference>
<keyword evidence="2" id="KW-0813">Transport</keyword>
<dbReference type="InterPro" id="IPR003593">
    <property type="entry name" value="AAA+_ATPase"/>
</dbReference>
<dbReference type="SUPFAM" id="SSF52540">
    <property type="entry name" value="P-loop containing nucleoside triphosphate hydrolases"/>
    <property type="match status" value="1"/>
</dbReference>
<keyword evidence="7" id="KW-1185">Reference proteome</keyword>
<dbReference type="EMBL" id="JAGGLG010000013">
    <property type="protein sequence ID" value="MBP2018456.1"/>
    <property type="molecule type" value="Genomic_DNA"/>
</dbReference>
<evidence type="ECO:0000259" key="5">
    <source>
        <dbReference type="PROSITE" id="PS50893"/>
    </source>
</evidence>
<dbReference type="Gene3D" id="3.40.50.300">
    <property type="entry name" value="P-loop containing nucleotide triphosphate hydrolases"/>
    <property type="match status" value="1"/>
</dbReference>
<evidence type="ECO:0000313" key="7">
    <source>
        <dbReference type="Proteomes" id="UP001519289"/>
    </source>
</evidence>
<dbReference type="Proteomes" id="UP001519289">
    <property type="component" value="Unassembled WGS sequence"/>
</dbReference>
<sequence length="306" mass="32669">MTNPSLVTENLSKRFGKRWALKGLSFAVDPGSVTLLAGRNGAGKTTWMRLATGLAHPTSGAVRFGGRPAALVRPRIAAVFDDAPVYPLLTGEENLYLLSGGCSPRTPEARALLAGLELEPLLPARAGGFSLGQRKRLAVAAALLRRPSWLLLDEPSVGLDSGAWGLVSRALRRLAAAGATIVVTGQDLKHLEELADGVVVIRDGAATFAGSLEELRQRHPPRVVVRTREADRVRTLFPQSKVVATQPVPCVEIPCASVDEGEAILAQIRSLDVPLQSLELRAVTLEEAFRRLGLYGDETQEGVVAL</sequence>
<comment type="caution">
    <text evidence="6">The sequence shown here is derived from an EMBL/GenBank/DDBJ whole genome shotgun (WGS) entry which is preliminary data.</text>
</comment>
<reference evidence="6 7" key="1">
    <citation type="submission" date="2021-03" db="EMBL/GenBank/DDBJ databases">
        <title>Genomic Encyclopedia of Type Strains, Phase IV (KMG-IV): sequencing the most valuable type-strain genomes for metagenomic binning, comparative biology and taxonomic classification.</title>
        <authorList>
            <person name="Goeker M."/>
        </authorList>
    </citation>
    <scope>NUCLEOTIDE SEQUENCE [LARGE SCALE GENOMIC DNA]</scope>
    <source>
        <strain evidence="6 7">DSM 27138</strain>
    </source>
</reference>
<evidence type="ECO:0000256" key="1">
    <source>
        <dbReference type="ARBA" id="ARBA00005417"/>
    </source>
</evidence>
<dbReference type="SMART" id="SM00382">
    <property type="entry name" value="AAA"/>
    <property type="match status" value="1"/>
</dbReference>
<dbReference type="PANTHER" id="PTHR43335:SF4">
    <property type="entry name" value="ABC TRANSPORTER, ATP-BINDING PROTEIN"/>
    <property type="match status" value="1"/>
</dbReference>
<name>A0ABS4JU11_9FIRM</name>
<dbReference type="CDD" id="cd03230">
    <property type="entry name" value="ABC_DR_subfamily_A"/>
    <property type="match status" value="1"/>
</dbReference>
<dbReference type="Pfam" id="PF00005">
    <property type="entry name" value="ABC_tran"/>
    <property type="match status" value="1"/>
</dbReference>
<proteinExistence type="inferred from homology"/>
<evidence type="ECO:0000256" key="2">
    <source>
        <dbReference type="ARBA" id="ARBA00022448"/>
    </source>
</evidence>
<keyword evidence="3" id="KW-0547">Nucleotide-binding</keyword>
<accession>A0ABS4JU11</accession>
<evidence type="ECO:0000256" key="3">
    <source>
        <dbReference type="ARBA" id="ARBA00022741"/>
    </source>
</evidence>
<dbReference type="InterPro" id="IPR003439">
    <property type="entry name" value="ABC_transporter-like_ATP-bd"/>
</dbReference>
<dbReference type="RefSeq" id="WP_209466582.1">
    <property type="nucleotide sequence ID" value="NZ_JAGGLG010000013.1"/>
</dbReference>
<protein>
    <submittedName>
        <fullName evidence="6">ABC-type multidrug transport system ATPase subunit</fullName>
    </submittedName>
</protein>
<dbReference type="InterPro" id="IPR017871">
    <property type="entry name" value="ABC_transporter-like_CS"/>
</dbReference>
<dbReference type="PANTHER" id="PTHR43335">
    <property type="entry name" value="ABC TRANSPORTER, ATP-BINDING PROTEIN"/>
    <property type="match status" value="1"/>
</dbReference>
<keyword evidence="4" id="KW-0067">ATP-binding</keyword>
<gene>
    <name evidence="6" type="ORF">J2Z79_001867</name>
</gene>